<keyword evidence="6 8" id="KW-0560">Oxidoreductase</keyword>
<dbReference type="GO" id="GO:0050661">
    <property type="term" value="F:NADP binding"/>
    <property type="evidence" value="ECO:0007669"/>
    <property type="project" value="InterPro"/>
</dbReference>
<keyword evidence="11" id="KW-1185">Reference proteome</keyword>
<dbReference type="PANTHER" id="PTHR48069:SF3">
    <property type="entry name" value="DIHYDROFOLATE REDUCTASE"/>
    <property type="match status" value="1"/>
</dbReference>
<dbReference type="Proteomes" id="UP000280296">
    <property type="component" value="Unassembled WGS sequence"/>
</dbReference>
<evidence type="ECO:0000256" key="5">
    <source>
        <dbReference type="ARBA" id="ARBA00022857"/>
    </source>
</evidence>
<reference evidence="10 11" key="1">
    <citation type="submission" date="2018-12" db="EMBL/GenBank/DDBJ databases">
        <authorList>
            <person name="Toschakov S.V."/>
        </authorList>
    </citation>
    <scope>NUCLEOTIDE SEQUENCE [LARGE SCALE GENOMIC DNA]</scope>
    <source>
        <strain evidence="10 11">GM2012</strain>
    </source>
</reference>
<dbReference type="GO" id="GO:0004146">
    <property type="term" value="F:dihydrofolate reductase activity"/>
    <property type="evidence" value="ECO:0007669"/>
    <property type="project" value="UniProtKB-EC"/>
</dbReference>
<dbReference type="CDD" id="cd00209">
    <property type="entry name" value="DHFR"/>
    <property type="match status" value="1"/>
</dbReference>
<dbReference type="InterPro" id="IPR001796">
    <property type="entry name" value="DHFR_dom"/>
</dbReference>
<evidence type="ECO:0000256" key="6">
    <source>
        <dbReference type="ARBA" id="ARBA00023002"/>
    </source>
</evidence>
<dbReference type="InterPro" id="IPR024072">
    <property type="entry name" value="DHFR-like_dom_sf"/>
</dbReference>
<evidence type="ECO:0000259" key="9">
    <source>
        <dbReference type="PROSITE" id="PS51330"/>
    </source>
</evidence>
<evidence type="ECO:0000256" key="1">
    <source>
        <dbReference type="ARBA" id="ARBA00004903"/>
    </source>
</evidence>
<name>A0A432MK19_9BACT</name>
<evidence type="ECO:0000256" key="4">
    <source>
        <dbReference type="ARBA" id="ARBA00022563"/>
    </source>
</evidence>
<dbReference type="SUPFAM" id="SSF53597">
    <property type="entry name" value="Dihydrofolate reductase-like"/>
    <property type="match status" value="1"/>
</dbReference>
<reference evidence="10 11" key="2">
    <citation type="submission" date="2019-01" db="EMBL/GenBank/DDBJ databases">
        <title>Tautonia sociabilis, a novel thermotolerant planctomycete of Isosphaeraceae family, isolated from a 4000 m deep subterranean habitat.</title>
        <authorList>
            <person name="Kovaleva O.L."/>
            <person name="Elcheninov A.G."/>
            <person name="Van Heerden E."/>
            <person name="Toshchakov S.V."/>
            <person name="Novikov A."/>
            <person name="Bonch-Osmolovskaya E.A."/>
            <person name="Kublanov I.V."/>
        </authorList>
    </citation>
    <scope>NUCLEOTIDE SEQUENCE [LARGE SCALE GENOMIC DNA]</scope>
    <source>
        <strain evidence="10 11">GM2012</strain>
    </source>
</reference>
<dbReference type="Pfam" id="PF00186">
    <property type="entry name" value="DHFR_1"/>
    <property type="match status" value="1"/>
</dbReference>
<dbReference type="AlphaFoldDB" id="A0A432MK19"/>
<comment type="pathway">
    <text evidence="1 8">Cofactor biosynthesis; tetrahydrofolate biosynthesis; 5,6,7,8-tetrahydrofolate from 7,8-dihydrofolate: step 1/1.</text>
</comment>
<sequence length="168" mass="18796">MRVALVVATSPDGIIGKHGEIPWHLPRDLKRFRAITMGHPIVMGRRTHESIGRALPGRLNIVVSSRTGWKPEGCVVAHSPDEALRIAAESGAEEAMVVGGEQLYRYVLPICDTIHLTVVEGRFDGDARFPIEAIRPEQWAVERSEQWPSDDRNPDPHRYEVLRRLAPG</sequence>
<dbReference type="PANTHER" id="PTHR48069">
    <property type="entry name" value="DIHYDROFOLATE REDUCTASE"/>
    <property type="match status" value="1"/>
</dbReference>
<dbReference type="EC" id="1.5.1.3" evidence="3 8"/>
<comment type="similarity">
    <text evidence="2 8">Belongs to the dihydrofolate reductase family.</text>
</comment>
<dbReference type="Gene3D" id="3.40.430.10">
    <property type="entry name" value="Dihydrofolate Reductase, subunit A"/>
    <property type="match status" value="1"/>
</dbReference>
<dbReference type="PRINTS" id="PR00070">
    <property type="entry name" value="DHFR"/>
</dbReference>
<comment type="caution">
    <text evidence="10">The sequence shown here is derived from an EMBL/GenBank/DDBJ whole genome shotgun (WGS) entry which is preliminary data.</text>
</comment>
<evidence type="ECO:0000256" key="2">
    <source>
        <dbReference type="ARBA" id="ARBA00009539"/>
    </source>
</evidence>
<dbReference type="GO" id="GO:0006730">
    <property type="term" value="P:one-carbon metabolic process"/>
    <property type="evidence" value="ECO:0007669"/>
    <property type="project" value="UniProtKB-KW"/>
</dbReference>
<dbReference type="GO" id="GO:0046452">
    <property type="term" value="P:dihydrofolate metabolic process"/>
    <property type="evidence" value="ECO:0007669"/>
    <property type="project" value="TreeGrafter"/>
</dbReference>
<dbReference type="RefSeq" id="WP_126725240.1">
    <property type="nucleotide sequence ID" value="NZ_RYZH01000017.1"/>
</dbReference>
<proteinExistence type="inferred from homology"/>
<evidence type="ECO:0000313" key="10">
    <source>
        <dbReference type="EMBL" id="RUL87753.1"/>
    </source>
</evidence>
<dbReference type="UniPathway" id="UPA00077">
    <property type="reaction ID" value="UER00158"/>
</dbReference>
<keyword evidence="5 8" id="KW-0521">NADP</keyword>
<dbReference type="PIRSF" id="PIRSF000194">
    <property type="entry name" value="DHFR"/>
    <property type="match status" value="1"/>
</dbReference>
<dbReference type="OrthoDB" id="9804315at2"/>
<dbReference type="EMBL" id="RYZH01000017">
    <property type="protein sequence ID" value="RUL87753.1"/>
    <property type="molecule type" value="Genomic_DNA"/>
</dbReference>
<evidence type="ECO:0000256" key="7">
    <source>
        <dbReference type="ARBA" id="ARBA00025067"/>
    </source>
</evidence>
<evidence type="ECO:0000256" key="3">
    <source>
        <dbReference type="ARBA" id="ARBA00012856"/>
    </source>
</evidence>
<keyword evidence="4 8" id="KW-0554">One-carbon metabolism</keyword>
<comment type="catalytic activity">
    <reaction evidence="8">
        <text>(6S)-5,6,7,8-tetrahydrofolate + NADP(+) = 7,8-dihydrofolate + NADPH + H(+)</text>
        <dbReference type="Rhea" id="RHEA:15009"/>
        <dbReference type="ChEBI" id="CHEBI:15378"/>
        <dbReference type="ChEBI" id="CHEBI:57451"/>
        <dbReference type="ChEBI" id="CHEBI:57453"/>
        <dbReference type="ChEBI" id="CHEBI:57783"/>
        <dbReference type="ChEBI" id="CHEBI:58349"/>
        <dbReference type="EC" id="1.5.1.3"/>
    </reaction>
</comment>
<dbReference type="GO" id="GO:0046655">
    <property type="term" value="P:folic acid metabolic process"/>
    <property type="evidence" value="ECO:0007669"/>
    <property type="project" value="TreeGrafter"/>
</dbReference>
<dbReference type="InterPro" id="IPR012259">
    <property type="entry name" value="DHFR"/>
</dbReference>
<protein>
    <recommendedName>
        <fullName evidence="3 8">Dihydrofolate reductase</fullName>
        <ecNumber evidence="3 8">1.5.1.3</ecNumber>
    </recommendedName>
</protein>
<evidence type="ECO:0000313" key="11">
    <source>
        <dbReference type="Proteomes" id="UP000280296"/>
    </source>
</evidence>
<organism evidence="10 11">
    <name type="scientific">Tautonia sociabilis</name>
    <dbReference type="NCBI Taxonomy" id="2080755"/>
    <lineage>
        <taxon>Bacteria</taxon>
        <taxon>Pseudomonadati</taxon>
        <taxon>Planctomycetota</taxon>
        <taxon>Planctomycetia</taxon>
        <taxon>Isosphaerales</taxon>
        <taxon>Isosphaeraceae</taxon>
        <taxon>Tautonia</taxon>
    </lineage>
</organism>
<dbReference type="PROSITE" id="PS51330">
    <property type="entry name" value="DHFR_2"/>
    <property type="match status" value="1"/>
</dbReference>
<dbReference type="GO" id="GO:0005829">
    <property type="term" value="C:cytosol"/>
    <property type="evidence" value="ECO:0007669"/>
    <property type="project" value="TreeGrafter"/>
</dbReference>
<comment type="function">
    <text evidence="7 8">Key enzyme in folate metabolism. Catalyzes an essential reaction for de novo glycine and purine synthesis, and for DNA precursor synthesis.</text>
</comment>
<dbReference type="GO" id="GO:0046654">
    <property type="term" value="P:tetrahydrofolate biosynthetic process"/>
    <property type="evidence" value="ECO:0007669"/>
    <property type="project" value="UniProtKB-UniPathway"/>
</dbReference>
<feature type="domain" description="DHFR" evidence="9">
    <location>
        <begin position="2"/>
        <end position="164"/>
    </location>
</feature>
<accession>A0A432MK19</accession>
<evidence type="ECO:0000256" key="8">
    <source>
        <dbReference type="PIRNR" id="PIRNR000194"/>
    </source>
</evidence>
<gene>
    <name evidence="10" type="ORF">TsocGM_10335</name>
</gene>